<dbReference type="GO" id="GO:0005886">
    <property type="term" value="C:plasma membrane"/>
    <property type="evidence" value="ECO:0007669"/>
    <property type="project" value="UniProtKB-SubCell"/>
</dbReference>
<evidence type="ECO:0000259" key="9">
    <source>
        <dbReference type="PROSITE" id="PS50893"/>
    </source>
</evidence>
<dbReference type="GO" id="GO:0015420">
    <property type="term" value="F:ABC-type vitamin B12 transporter activity"/>
    <property type="evidence" value="ECO:0007669"/>
    <property type="project" value="UniProtKB-UniRule"/>
</dbReference>
<dbReference type="Proteomes" id="UP000032735">
    <property type="component" value="Chromosome"/>
</dbReference>
<gene>
    <name evidence="8 10" type="primary">btuD</name>
    <name evidence="10" type="ORF">XPG1_1545</name>
</gene>
<dbReference type="PANTHER" id="PTHR42734">
    <property type="entry name" value="METAL TRANSPORT SYSTEM ATP-BINDING PROTEIN TM_0124-RELATED"/>
    <property type="match status" value="1"/>
</dbReference>
<dbReference type="RefSeq" id="WP_045958437.1">
    <property type="nucleotide sequence ID" value="NZ_FO704551.1"/>
</dbReference>
<keyword evidence="7 8" id="KW-0472">Membrane</keyword>
<dbReference type="KEGG" id="xpo:XPG1_1545"/>
<sequence>MIGQPILALDNITVTNRLRSLSGSVTAGKQIHLVGLNGSGKSTLLSVMAGVLPYRGTLRLNGRNLRDYHPHELATHRAWFSQSASVPIMPVFQYLALFRPGSASLVQSEQVLYQLCQQMKLLPLLALSMGQLSGGEWQRVRLAGVFFQIWPELNPDGCLLLLDEPTNNLDITQKAILDNLIKRFCALGGTVLLSSHDLNHTYEQATEVWLLLHGKLLASGTPQNVMTNGNLSEIFEANIGHIKNGDYKLWRVNQV</sequence>
<dbReference type="Pfam" id="PF00005">
    <property type="entry name" value="ABC_tran"/>
    <property type="match status" value="1"/>
</dbReference>
<dbReference type="EMBL" id="FO704551">
    <property type="protein sequence ID" value="CDG21200.1"/>
    <property type="molecule type" value="Genomic_DNA"/>
</dbReference>
<dbReference type="EC" id="7.6.2.8" evidence="8"/>
<dbReference type="InterPro" id="IPR003439">
    <property type="entry name" value="ABC_transporter-like_ATP-bd"/>
</dbReference>
<keyword evidence="6 8" id="KW-1278">Translocase</keyword>
<dbReference type="SUPFAM" id="SSF52540">
    <property type="entry name" value="P-loop containing nucleoside triphosphate hydrolases"/>
    <property type="match status" value="1"/>
</dbReference>
<dbReference type="InterPro" id="IPR003593">
    <property type="entry name" value="AAA+_ATPase"/>
</dbReference>
<evidence type="ECO:0000256" key="6">
    <source>
        <dbReference type="ARBA" id="ARBA00022967"/>
    </source>
</evidence>
<dbReference type="Gene3D" id="3.40.50.300">
    <property type="entry name" value="P-loop containing nucleotide triphosphate hydrolases"/>
    <property type="match status" value="1"/>
</dbReference>
<proteinExistence type="inferred from homology"/>
<reference evidence="10 11" key="1">
    <citation type="submission" date="2013-07" db="EMBL/GenBank/DDBJ databases">
        <authorList>
            <person name="Genoscope - CEA"/>
        </authorList>
    </citation>
    <scope>NUCLEOTIDE SEQUENCE [LARGE SCALE GENOMIC DNA]</scope>
    <source>
        <strain evidence="10 11">G6</strain>
    </source>
</reference>
<evidence type="ECO:0000256" key="1">
    <source>
        <dbReference type="ARBA" id="ARBA00022448"/>
    </source>
</evidence>
<evidence type="ECO:0000256" key="7">
    <source>
        <dbReference type="ARBA" id="ARBA00023136"/>
    </source>
</evidence>
<evidence type="ECO:0000313" key="11">
    <source>
        <dbReference type="Proteomes" id="UP000032735"/>
    </source>
</evidence>
<keyword evidence="2 8" id="KW-1003">Cell membrane</keyword>
<dbReference type="InterPro" id="IPR050153">
    <property type="entry name" value="Metal_Ion_Import_ABC"/>
</dbReference>
<dbReference type="InterPro" id="IPR023693">
    <property type="entry name" value="ABC_transptr_BtuD"/>
</dbReference>
<comment type="catalytic activity">
    <reaction evidence="8">
        <text>an R-cob(III)alamin(out) + ATP + H2O = an R-cob(III)alamin(in) + ADP + phosphate + H(+)</text>
        <dbReference type="Rhea" id="RHEA:17873"/>
        <dbReference type="ChEBI" id="CHEBI:15377"/>
        <dbReference type="ChEBI" id="CHEBI:15378"/>
        <dbReference type="ChEBI" id="CHEBI:30616"/>
        <dbReference type="ChEBI" id="CHEBI:43474"/>
        <dbReference type="ChEBI" id="CHEBI:140785"/>
        <dbReference type="ChEBI" id="CHEBI:456216"/>
        <dbReference type="EC" id="7.6.2.8"/>
    </reaction>
</comment>
<feature type="domain" description="ABC transporter" evidence="9">
    <location>
        <begin position="1"/>
        <end position="238"/>
    </location>
</feature>
<keyword evidence="10" id="KW-0378">Hydrolase</keyword>
<dbReference type="GO" id="GO:0005524">
    <property type="term" value="F:ATP binding"/>
    <property type="evidence" value="ECO:0007669"/>
    <property type="project" value="UniProtKB-KW"/>
</dbReference>
<dbReference type="FunFam" id="3.40.50.300:FF:000462">
    <property type="entry name" value="Vitamin B12 import ATP-binding protein BtuD"/>
    <property type="match status" value="1"/>
</dbReference>
<evidence type="ECO:0000313" key="10">
    <source>
        <dbReference type="EMBL" id="CDG21200.1"/>
    </source>
</evidence>
<dbReference type="OrthoDB" id="5292475at2"/>
<dbReference type="InterPro" id="IPR027417">
    <property type="entry name" value="P-loop_NTPase"/>
</dbReference>
<name>A0A068R513_9GAMM</name>
<comment type="similarity">
    <text evidence="8">Belongs to the ABC transporter superfamily. Vitamin B12 importer (TC 3.A.1.13.1) family.</text>
</comment>
<dbReference type="HOGENOM" id="CLU_000604_1_11_6"/>
<comment type="subcellular location">
    <subcellularLocation>
        <location evidence="8">Cell membrane</location>
        <topology evidence="8">Peripheral membrane protein</topology>
    </subcellularLocation>
</comment>
<dbReference type="SMART" id="SM00382">
    <property type="entry name" value="AAA"/>
    <property type="match status" value="1"/>
</dbReference>
<dbReference type="GO" id="GO:0016887">
    <property type="term" value="F:ATP hydrolysis activity"/>
    <property type="evidence" value="ECO:0007669"/>
    <property type="project" value="InterPro"/>
</dbReference>
<organism evidence="10 11">
    <name type="scientific">Xenorhabdus poinarii G6</name>
    <dbReference type="NCBI Taxonomy" id="1354304"/>
    <lineage>
        <taxon>Bacteria</taxon>
        <taxon>Pseudomonadati</taxon>
        <taxon>Pseudomonadota</taxon>
        <taxon>Gammaproteobacteria</taxon>
        <taxon>Enterobacterales</taxon>
        <taxon>Morganellaceae</taxon>
        <taxon>Xenorhabdus</taxon>
    </lineage>
</organism>
<comment type="subunit">
    <text evidence="8">The complex is composed of two ATP-binding proteins (BtuD), two transmembrane proteins (BtuC) and a solute-binding protein (BtuF).</text>
</comment>
<comment type="function">
    <text evidence="8">Part of the ABC transporter complex BtuCDF involved in vitamin B12 import. Responsible for energy coupling to the transport system.</text>
</comment>
<dbReference type="PROSITE" id="PS50893">
    <property type="entry name" value="ABC_TRANSPORTER_2"/>
    <property type="match status" value="1"/>
</dbReference>
<evidence type="ECO:0000256" key="2">
    <source>
        <dbReference type="ARBA" id="ARBA00022475"/>
    </source>
</evidence>
<dbReference type="PANTHER" id="PTHR42734:SF18">
    <property type="entry name" value="VITAMIN B12 IMPORT ATP-BINDING PROTEIN BTUD"/>
    <property type="match status" value="1"/>
</dbReference>
<evidence type="ECO:0000256" key="4">
    <source>
        <dbReference type="ARBA" id="ARBA00022741"/>
    </source>
</evidence>
<protein>
    <recommendedName>
        <fullName evidence="8">Vitamin B12 import ATP-binding protein BtuD</fullName>
        <ecNumber evidence="8">7.6.2.8</ecNumber>
    </recommendedName>
    <alternativeName>
        <fullName evidence="8">Vitamin B12-transporting ATPase</fullName>
    </alternativeName>
</protein>
<dbReference type="STRING" id="1354304.XPG1_1545"/>
<keyword evidence="5 8" id="KW-0067">ATP-binding</keyword>
<evidence type="ECO:0000256" key="5">
    <source>
        <dbReference type="ARBA" id="ARBA00022840"/>
    </source>
</evidence>
<keyword evidence="3" id="KW-0997">Cell inner membrane</keyword>
<dbReference type="HAMAP" id="MF_01005">
    <property type="entry name" value="BtuD"/>
    <property type="match status" value="1"/>
</dbReference>
<keyword evidence="1 8" id="KW-0813">Transport</keyword>
<dbReference type="AlphaFoldDB" id="A0A068R513"/>
<dbReference type="PROSITE" id="PS00211">
    <property type="entry name" value="ABC_TRANSPORTER_1"/>
    <property type="match status" value="1"/>
</dbReference>
<evidence type="ECO:0000256" key="8">
    <source>
        <dbReference type="HAMAP-Rule" id="MF_01005"/>
    </source>
</evidence>
<evidence type="ECO:0000256" key="3">
    <source>
        <dbReference type="ARBA" id="ARBA00022519"/>
    </source>
</evidence>
<dbReference type="NCBIfam" id="NF002981">
    <property type="entry name" value="PRK03695.1"/>
    <property type="match status" value="1"/>
</dbReference>
<accession>A0A068R513</accession>
<dbReference type="InterPro" id="IPR017871">
    <property type="entry name" value="ABC_transporter-like_CS"/>
</dbReference>
<comment type="caution">
    <text evidence="8">Lacks conserved residue(s) required for the propagation of feature annotation.</text>
</comment>
<keyword evidence="4 8" id="KW-0547">Nucleotide-binding</keyword>
<keyword evidence="11" id="KW-1185">Reference proteome</keyword>